<organism evidence="3 4">
    <name type="scientific">Actinorhabdospora filicis</name>
    <dbReference type="NCBI Taxonomy" id="1785913"/>
    <lineage>
        <taxon>Bacteria</taxon>
        <taxon>Bacillati</taxon>
        <taxon>Actinomycetota</taxon>
        <taxon>Actinomycetes</taxon>
        <taxon>Micromonosporales</taxon>
        <taxon>Micromonosporaceae</taxon>
        <taxon>Actinorhabdospora</taxon>
    </lineage>
</organism>
<dbReference type="RefSeq" id="WP_285663352.1">
    <property type="nucleotide sequence ID" value="NZ_BSTX01000002.1"/>
</dbReference>
<dbReference type="Proteomes" id="UP001165079">
    <property type="component" value="Unassembled WGS sequence"/>
</dbReference>
<evidence type="ECO:0000313" key="4">
    <source>
        <dbReference type="Proteomes" id="UP001165079"/>
    </source>
</evidence>
<name>A0A9W6SLM6_9ACTN</name>
<proteinExistence type="predicted"/>
<dbReference type="AlphaFoldDB" id="A0A9W6SLM6"/>
<evidence type="ECO:0000313" key="3">
    <source>
        <dbReference type="EMBL" id="GLZ78180.1"/>
    </source>
</evidence>
<keyword evidence="4" id="KW-1185">Reference proteome</keyword>
<accession>A0A9W6SLM6</accession>
<comment type="caution">
    <text evidence="3">The sequence shown here is derived from an EMBL/GenBank/DDBJ whole genome shotgun (WGS) entry which is preliminary data.</text>
</comment>
<feature type="region of interest" description="Disordered" evidence="1">
    <location>
        <begin position="1"/>
        <end position="24"/>
    </location>
</feature>
<reference evidence="3" key="1">
    <citation type="submission" date="2023-03" db="EMBL/GenBank/DDBJ databases">
        <title>Actinorhabdospora filicis NBRC 111898.</title>
        <authorList>
            <person name="Ichikawa N."/>
            <person name="Sato H."/>
            <person name="Tonouchi N."/>
        </authorList>
    </citation>
    <scope>NUCLEOTIDE SEQUENCE</scope>
    <source>
        <strain evidence="3">NBRC 111898</strain>
    </source>
</reference>
<evidence type="ECO:0000256" key="1">
    <source>
        <dbReference type="SAM" id="MobiDB-lite"/>
    </source>
</evidence>
<gene>
    <name evidence="3" type="ORF">Afil01_29870</name>
</gene>
<dbReference type="EMBL" id="BSTX01000002">
    <property type="protein sequence ID" value="GLZ78180.1"/>
    <property type="molecule type" value="Genomic_DNA"/>
</dbReference>
<sequence>MAQPDLTHARWRRSTRSNGGGGNSNCVETALVDGAVVVRDSKDCAASGYPVLLADRVNWTGFIALLKGGALGR</sequence>
<dbReference type="Pfam" id="PF04149">
    <property type="entry name" value="DUF397"/>
    <property type="match status" value="1"/>
</dbReference>
<dbReference type="InterPro" id="IPR007278">
    <property type="entry name" value="DUF397"/>
</dbReference>
<evidence type="ECO:0000259" key="2">
    <source>
        <dbReference type="Pfam" id="PF04149"/>
    </source>
</evidence>
<feature type="domain" description="DUF397" evidence="2">
    <location>
        <begin position="9"/>
        <end position="67"/>
    </location>
</feature>
<protein>
    <recommendedName>
        <fullName evidence="2">DUF397 domain-containing protein</fullName>
    </recommendedName>
</protein>